<dbReference type="AlphaFoldDB" id="A0A7C9UWQ2"/>
<dbReference type="Pfam" id="PF19653">
    <property type="entry name" value="DUF6156"/>
    <property type="match status" value="1"/>
</dbReference>
<evidence type="ECO:0008006" key="3">
    <source>
        <dbReference type="Google" id="ProtNLM"/>
    </source>
</evidence>
<dbReference type="Proteomes" id="UP000480684">
    <property type="component" value="Unassembled WGS sequence"/>
</dbReference>
<organism evidence="1 2">
    <name type="scientific">Magnetospirillum aberrantis SpK</name>
    <dbReference type="NCBI Taxonomy" id="908842"/>
    <lineage>
        <taxon>Bacteria</taxon>
        <taxon>Pseudomonadati</taxon>
        <taxon>Pseudomonadota</taxon>
        <taxon>Alphaproteobacteria</taxon>
        <taxon>Rhodospirillales</taxon>
        <taxon>Rhodospirillaceae</taxon>
        <taxon>Magnetospirillum</taxon>
    </lineage>
</organism>
<reference evidence="1 2" key="1">
    <citation type="submission" date="2020-02" db="EMBL/GenBank/DDBJ databases">
        <authorList>
            <person name="Dziuba M."/>
            <person name="Kuznetsov B."/>
            <person name="Mardanov A."/>
            <person name="Ravin N."/>
            <person name="Grouzdev D."/>
        </authorList>
    </citation>
    <scope>NUCLEOTIDE SEQUENCE [LARGE SCALE GENOMIC DNA]</scope>
    <source>
        <strain evidence="1 2">SpK</strain>
    </source>
</reference>
<dbReference type="EMBL" id="JAAIYP010000047">
    <property type="protein sequence ID" value="NFV82308.1"/>
    <property type="molecule type" value="Genomic_DNA"/>
</dbReference>
<accession>A0A7C9UWQ2</accession>
<proteinExistence type="predicted"/>
<gene>
    <name evidence="1" type="ORF">G4223_19530</name>
</gene>
<sequence length="86" mass="10117">MDDWRYFVTYSGVKLPLRLVDPLESAELSHRNTYLRARFDQGGRLVECEKMVYGEIHLSHRYAYDEAGTLKRAEIVMDDETTVLEF</sequence>
<evidence type="ECO:0000313" key="2">
    <source>
        <dbReference type="Proteomes" id="UP000480684"/>
    </source>
</evidence>
<name>A0A7C9UWQ2_9PROT</name>
<dbReference type="RefSeq" id="WP_163683199.1">
    <property type="nucleotide sequence ID" value="NZ_JAAIYP010000047.1"/>
</dbReference>
<dbReference type="InterPro" id="IPR046154">
    <property type="entry name" value="DUF6156"/>
</dbReference>
<protein>
    <recommendedName>
        <fullName evidence="3">RHS repeat protein</fullName>
    </recommendedName>
</protein>
<evidence type="ECO:0000313" key="1">
    <source>
        <dbReference type="EMBL" id="NFV82308.1"/>
    </source>
</evidence>
<keyword evidence="2" id="KW-1185">Reference proteome</keyword>
<comment type="caution">
    <text evidence="1">The sequence shown here is derived from an EMBL/GenBank/DDBJ whole genome shotgun (WGS) entry which is preliminary data.</text>
</comment>